<organism evidence="5 6">
    <name type="scientific">Nicotiana tabacum</name>
    <name type="common">Common tobacco</name>
    <dbReference type="NCBI Taxonomy" id="4097"/>
    <lineage>
        <taxon>Eukaryota</taxon>
        <taxon>Viridiplantae</taxon>
        <taxon>Streptophyta</taxon>
        <taxon>Embryophyta</taxon>
        <taxon>Tracheophyta</taxon>
        <taxon>Spermatophyta</taxon>
        <taxon>Magnoliopsida</taxon>
        <taxon>eudicotyledons</taxon>
        <taxon>Gunneridae</taxon>
        <taxon>Pentapetalae</taxon>
        <taxon>asterids</taxon>
        <taxon>lamiids</taxon>
        <taxon>Solanales</taxon>
        <taxon>Solanaceae</taxon>
        <taxon>Nicotianoideae</taxon>
        <taxon>Nicotianeae</taxon>
        <taxon>Nicotiana</taxon>
    </lineage>
</organism>
<dbReference type="InterPro" id="IPR035979">
    <property type="entry name" value="RBD_domain_sf"/>
</dbReference>
<dbReference type="RefSeq" id="XP_016446671.1">
    <property type="nucleotide sequence ID" value="XM_016591185.1"/>
</dbReference>
<reference evidence="5" key="1">
    <citation type="journal article" date="2014" name="Nat. Commun.">
        <title>The tobacco genome sequence and its comparison with those of tomato and potato.</title>
        <authorList>
            <person name="Sierro N."/>
            <person name="Battey J.N."/>
            <person name="Ouadi S."/>
            <person name="Bakaher N."/>
            <person name="Bovet L."/>
            <person name="Willig A."/>
            <person name="Goepfert S."/>
            <person name="Peitsch M.C."/>
            <person name="Ivanov N.V."/>
        </authorList>
    </citation>
    <scope>NUCLEOTIDE SEQUENCE [LARGE SCALE GENOMIC DNA]</scope>
</reference>
<dbReference type="KEGG" id="nta:107771742"/>
<evidence type="ECO:0000256" key="3">
    <source>
        <dbReference type="SAM" id="MobiDB-lite"/>
    </source>
</evidence>
<gene>
    <name evidence="6" type="primary">LOC107771742</name>
</gene>
<accession>A0A1S3Y3G7</accession>
<keyword evidence="5" id="KW-1185">Reference proteome</keyword>
<evidence type="ECO:0000256" key="2">
    <source>
        <dbReference type="PROSITE-ProRule" id="PRU00176"/>
    </source>
</evidence>
<evidence type="ECO:0000313" key="6">
    <source>
        <dbReference type="RefSeq" id="XP_016446671.1"/>
    </source>
</evidence>
<dbReference type="InterPro" id="IPR050886">
    <property type="entry name" value="RNA-binding_reg"/>
</dbReference>
<dbReference type="OMA" id="CQLANEP"/>
<dbReference type="InterPro" id="IPR012677">
    <property type="entry name" value="Nucleotide-bd_a/b_plait_sf"/>
</dbReference>
<dbReference type="InterPro" id="IPR000504">
    <property type="entry name" value="RRM_dom"/>
</dbReference>
<feature type="domain" description="RRM" evidence="4">
    <location>
        <begin position="102"/>
        <end position="202"/>
    </location>
</feature>
<reference evidence="6" key="2">
    <citation type="submission" date="2025-08" db="UniProtKB">
        <authorList>
            <consortium name="RefSeq"/>
        </authorList>
    </citation>
    <scope>IDENTIFICATION</scope>
    <source>
        <tissue evidence="6">Leaf</tissue>
    </source>
</reference>
<dbReference type="PANTHER" id="PTHR48024:SF9">
    <property type="entry name" value="UBP1-ASSOCIATED PROTEINS 1A-RELATED"/>
    <property type="match status" value="1"/>
</dbReference>
<name>A0A1S3Y3G7_TOBAC</name>
<feature type="domain" description="RRM" evidence="4">
    <location>
        <begin position="193"/>
        <end position="270"/>
    </location>
</feature>
<dbReference type="SUPFAM" id="SSF54928">
    <property type="entry name" value="RNA-binding domain, RBD"/>
    <property type="match status" value="2"/>
</dbReference>
<dbReference type="AlphaFoldDB" id="A0A1S3Y3G7"/>
<dbReference type="Pfam" id="PF00076">
    <property type="entry name" value="RRM_1"/>
    <property type="match status" value="2"/>
</dbReference>
<evidence type="ECO:0000259" key="4">
    <source>
        <dbReference type="PROSITE" id="PS50102"/>
    </source>
</evidence>
<dbReference type="SMR" id="A0A1S3Y3G7"/>
<evidence type="ECO:0000313" key="5">
    <source>
        <dbReference type="Proteomes" id="UP000790787"/>
    </source>
</evidence>
<dbReference type="Gene3D" id="3.30.70.330">
    <property type="match status" value="2"/>
</dbReference>
<feature type="region of interest" description="Disordered" evidence="3">
    <location>
        <begin position="1"/>
        <end position="58"/>
    </location>
</feature>
<dbReference type="PaxDb" id="4097-A0A1S3Y3G7"/>
<dbReference type="PANTHER" id="PTHR48024">
    <property type="entry name" value="GEO13361P1-RELATED"/>
    <property type="match status" value="1"/>
</dbReference>
<dbReference type="GeneID" id="107771742"/>
<sequence>MAKNNTKKRKLIKKADSINATPSKIDKKQKNNKKQQKILKSNNPTRPDSDSDSDQPAPVKLQNLLEPYSKDQLLTLAVDTALAHPSFYNLINSAADNDITHRKIFIYGLARETTRQTLITVFEQFGEVEECNVVMDHNTGKAKGYGFLVFKSRKSADKALKKPQMTINGRVATCKLAAVKDAAVNGTMEFGNRKIYVSNVPRDVVPERLRLFFEEFGEIEAGPMGFDPTTGKSKGYALFLYKTVEEAKRCLEEPCKVFEGRKLYCKKAAEPKIGGGEASITTEVIQQPLLAMPSVAAAQNMGMMGQNPNVAMMNQLYGGMVVNPYVGFMNPFVGVYGGMLGSLGGDVSGLGAYGGVGGGSSIGGSSRGVAPGLIQAYPNKHVGQPSPAKLPGSSGYSSHL</sequence>
<evidence type="ECO:0000256" key="1">
    <source>
        <dbReference type="ARBA" id="ARBA00022884"/>
    </source>
</evidence>
<keyword evidence="1 2" id="KW-0694">RNA-binding</keyword>
<dbReference type="PROSITE" id="PS50102">
    <property type="entry name" value="RRM"/>
    <property type="match status" value="2"/>
</dbReference>
<dbReference type="RefSeq" id="XP_016446671.1">
    <property type="nucleotide sequence ID" value="XM_016591185.2"/>
</dbReference>
<dbReference type="OrthoDB" id="1875751at2759"/>
<dbReference type="STRING" id="4097.A0A1S3Y3G7"/>
<protein>
    <submittedName>
        <fullName evidence="6">UBP1-associated protein 2A-like</fullName>
    </submittedName>
</protein>
<feature type="compositionally biased region" description="Basic residues" evidence="3">
    <location>
        <begin position="1"/>
        <end position="12"/>
    </location>
</feature>
<dbReference type="GO" id="GO:0003723">
    <property type="term" value="F:RNA binding"/>
    <property type="evidence" value="ECO:0007669"/>
    <property type="project" value="UniProtKB-UniRule"/>
</dbReference>
<proteinExistence type="predicted"/>
<feature type="region of interest" description="Disordered" evidence="3">
    <location>
        <begin position="381"/>
        <end position="400"/>
    </location>
</feature>
<dbReference type="SMART" id="SM00360">
    <property type="entry name" value="RRM"/>
    <property type="match status" value="2"/>
</dbReference>
<dbReference type="Proteomes" id="UP000790787">
    <property type="component" value="Chromosome 23"/>
</dbReference>